<dbReference type="AlphaFoldDB" id="A0A814KBN2"/>
<proteinExistence type="inferred from homology"/>
<protein>
    <recommendedName>
        <fullName evidence="21">Lysosomal dipeptide transporter MFSD1</fullName>
    </recommendedName>
    <alternativeName>
        <fullName evidence="22">Major facilitator superfamily domain-containing protein 1</fullName>
    </alternativeName>
</protein>
<evidence type="ECO:0000256" key="10">
    <source>
        <dbReference type="ARBA" id="ARBA00044881"/>
    </source>
</evidence>
<dbReference type="GO" id="GO:0005765">
    <property type="term" value="C:lysosomal membrane"/>
    <property type="evidence" value="ECO:0007669"/>
    <property type="project" value="UniProtKB-SubCell"/>
</dbReference>
<dbReference type="EMBL" id="CAJNOV010001091">
    <property type="protein sequence ID" value="CAF1048925.1"/>
    <property type="molecule type" value="Genomic_DNA"/>
</dbReference>
<dbReference type="GO" id="GO:0022857">
    <property type="term" value="F:transmembrane transporter activity"/>
    <property type="evidence" value="ECO:0007669"/>
    <property type="project" value="InterPro"/>
</dbReference>
<comment type="catalytic activity">
    <reaction evidence="10">
        <text>L-alpha-aminoacyl-L-arginine(out) = L-alpha-aminoacyl-L-arginine(in)</text>
        <dbReference type="Rhea" id="RHEA:79367"/>
        <dbReference type="ChEBI" id="CHEBI:229968"/>
    </reaction>
</comment>
<evidence type="ECO:0000256" key="4">
    <source>
        <dbReference type="ARBA" id="ARBA00022692"/>
    </source>
</evidence>
<reference evidence="28" key="1">
    <citation type="submission" date="2021-02" db="EMBL/GenBank/DDBJ databases">
        <authorList>
            <person name="Nowell W R."/>
        </authorList>
    </citation>
    <scope>NUCLEOTIDE SEQUENCE</scope>
</reference>
<evidence type="ECO:0000313" key="30">
    <source>
        <dbReference type="EMBL" id="CAF2092545.1"/>
    </source>
</evidence>
<keyword evidence="36" id="KW-1185">Reference proteome</keyword>
<dbReference type="EMBL" id="CAJOBG010002750">
    <property type="protein sequence ID" value="CAF4026100.1"/>
    <property type="molecule type" value="Genomic_DNA"/>
</dbReference>
<dbReference type="InterPro" id="IPR020846">
    <property type="entry name" value="MFS_dom"/>
</dbReference>
<dbReference type="EMBL" id="CAJOBF010003132">
    <property type="protein sequence ID" value="CAF4075824.1"/>
    <property type="molecule type" value="Genomic_DNA"/>
</dbReference>
<evidence type="ECO:0000256" key="12">
    <source>
        <dbReference type="ARBA" id="ARBA00044891"/>
    </source>
</evidence>
<comment type="function">
    <text evidence="23">Lysosomal dipeptide uniporter that selectively exports lysine, arginine or histidine-containing dipeptides with a net positive charge from the lysosome lumen into the cytosol. Could play a role in a specific type of protein O-glycosylation indirectly regulating macrophages migration and tissue invasion. Also essential for liver homeostasis.</text>
</comment>
<dbReference type="Pfam" id="PF07690">
    <property type="entry name" value="MFS_1"/>
    <property type="match status" value="1"/>
</dbReference>
<feature type="transmembrane region" description="Helical" evidence="26">
    <location>
        <begin position="385"/>
        <end position="405"/>
    </location>
</feature>
<comment type="subunit">
    <text evidence="24">Homodimer. Interacts with lysosomal protein GLMP (via lumenal domain); the interaction starts while both proteins are still in the endoplasmic reticulum and is required for stabilization of MFSD1 in lysosomes but has no direct effect on its targeting to lysosomes or transporter activity.</text>
</comment>
<feature type="transmembrane region" description="Helical" evidence="26">
    <location>
        <begin position="34"/>
        <end position="54"/>
    </location>
</feature>
<comment type="catalytic activity">
    <reaction evidence="11">
        <text>L-alpha-aminoacyl-L-histidine(out) = L-alpha-aminoacyl-L-histidine(in)</text>
        <dbReference type="Rhea" id="RHEA:79375"/>
        <dbReference type="ChEBI" id="CHEBI:229967"/>
    </reaction>
</comment>
<dbReference type="CDD" id="cd17340">
    <property type="entry name" value="MFS_MFSD1"/>
    <property type="match status" value="1"/>
</dbReference>
<evidence type="ECO:0000259" key="27">
    <source>
        <dbReference type="PROSITE" id="PS50850"/>
    </source>
</evidence>
<evidence type="ECO:0000256" key="25">
    <source>
        <dbReference type="SAM" id="MobiDB-lite"/>
    </source>
</evidence>
<comment type="catalytic activity">
    <reaction evidence="19">
        <text>L-alanyl-L-lysine(out) = L-alanyl-L-lysine(in)</text>
        <dbReference type="Rhea" id="RHEA:79415"/>
        <dbReference type="ChEBI" id="CHEBI:192470"/>
    </reaction>
</comment>
<evidence type="ECO:0000256" key="26">
    <source>
        <dbReference type="SAM" id="Phobius"/>
    </source>
</evidence>
<comment type="catalytic activity">
    <reaction evidence="15">
        <text>L-arginyl-L-alpha-amino acid(out) = L-arginyl-L-alpha-amino acid(in)</text>
        <dbReference type="Rhea" id="RHEA:79371"/>
        <dbReference type="ChEBI" id="CHEBI:84315"/>
    </reaction>
</comment>
<evidence type="ECO:0000256" key="18">
    <source>
        <dbReference type="ARBA" id="ARBA00044912"/>
    </source>
</evidence>
<feature type="transmembrane region" description="Helical" evidence="26">
    <location>
        <begin position="259"/>
        <end position="280"/>
    </location>
</feature>
<dbReference type="EMBL" id="CAJNOW010001741">
    <property type="protein sequence ID" value="CAF1328123.1"/>
    <property type="molecule type" value="Genomic_DNA"/>
</dbReference>
<evidence type="ECO:0000256" key="13">
    <source>
        <dbReference type="ARBA" id="ARBA00044893"/>
    </source>
</evidence>
<comment type="caution">
    <text evidence="28">The sequence shown here is derived from an EMBL/GenBank/DDBJ whole genome shotgun (WGS) entry which is preliminary data.</text>
</comment>
<comment type="similarity">
    <text evidence="2">Belongs to the major facilitator superfamily.</text>
</comment>
<evidence type="ECO:0000256" key="15">
    <source>
        <dbReference type="ARBA" id="ARBA00044899"/>
    </source>
</evidence>
<evidence type="ECO:0000313" key="31">
    <source>
        <dbReference type="EMBL" id="CAF2135472.1"/>
    </source>
</evidence>
<feature type="domain" description="Major facilitator superfamily (MFS) profile" evidence="27">
    <location>
        <begin position="36"/>
        <end position="439"/>
    </location>
</feature>
<dbReference type="Proteomes" id="UP000663887">
    <property type="component" value="Unassembled WGS sequence"/>
</dbReference>
<dbReference type="OrthoDB" id="424834at2759"/>
<dbReference type="Proteomes" id="UP000663856">
    <property type="component" value="Unassembled WGS sequence"/>
</dbReference>
<evidence type="ECO:0000256" key="7">
    <source>
        <dbReference type="ARBA" id="ARBA00023228"/>
    </source>
</evidence>
<dbReference type="InterPro" id="IPR036259">
    <property type="entry name" value="MFS_trans_sf"/>
</dbReference>
<evidence type="ECO:0000256" key="24">
    <source>
        <dbReference type="ARBA" id="ARBA00046376"/>
    </source>
</evidence>
<gene>
    <name evidence="28" type="ORF">CJN711_LOCUS4647</name>
    <name evidence="29" type="ORF">KQP761_LOCUS6097</name>
    <name evidence="31" type="ORF">MBJ925_LOCUS28501</name>
    <name evidence="33" type="ORF">OVN521_LOCUS16496</name>
    <name evidence="34" type="ORF">UXM345_LOCUS20739</name>
    <name evidence="30" type="ORF">WKI299_LOCUS18515</name>
    <name evidence="32" type="ORF">XDN619_LOCUS35323</name>
</gene>
<evidence type="ECO:0000256" key="9">
    <source>
        <dbReference type="ARBA" id="ARBA00044878"/>
    </source>
</evidence>
<feature type="transmembrane region" description="Helical" evidence="26">
    <location>
        <begin position="75"/>
        <end position="97"/>
    </location>
</feature>
<dbReference type="PROSITE" id="PS50850">
    <property type="entry name" value="MFS"/>
    <property type="match status" value="1"/>
</dbReference>
<evidence type="ECO:0000313" key="33">
    <source>
        <dbReference type="EMBL" id="CAF4026100.1"/>
    </source>
</evidence>
<comment type="catalytic activity">
    <reaction evidence="8">
        <text>L-lysyl-L-alanine(out) = L-lysyl-L-alanine(in)</text>
        <dbReference type="Rhea" id="RHEA:79399"/>
        <dbReference type="ChEBI" id="CHEBI:229954"/>
    </reaction>
</comment>
<evidence type="ECO:0000256" key="5">
    <source>
        <dbReference type="ARBA" id="ARBA00022989"/>
    </source>
</evidence>
<dbReference type="InterPro" id="IPR011701">
    <property type="entry name" value="MFS"/>
</dbReference>
<feature type="transmembrane region" description="Helical" evidence="26">
    <location>
        <begin position="411"/>
        <end position="434"/>
    </location>
</feature>
<dbReference type="EMBL" id="CAJNRF010007527">
    <property type="protein sequence ID" value="CAF2092545.1"/>
    <property type="molecule type" value="Genomic_DNA"/>
</dbReference>
<feature type="transmembrane region" description="Helical" evidence="26">
    <location>
        <begin position="352"/>
        <end position="373"/>
    </location>
</feature>
<evidence type="ECO:0000256" key="8">
    <source>
        <dbReference type="ARBA" id="ARBA00044876"/>
    </source>
</evidence>
<dbReference type="PANTHER" id="PTHR23512">
    <property type="entry name" value="MAJOR FACILITATOR SUPERFAMILY DOMAIN-CONTAINING PROTEIN 1"/>
    <property type="match status" value="1"/>
</dbReference>
<sequence length="484" mass="53754">MEDAHVNDDNERIILVGRHETTSYHGLLDPRGPYLKWIAVFFMCFLSFGSYYCYDNPAGLEDVMKDDLKISSSTFTSFYSWYSWPNVVLAAVGGILIDKWLGVARGATLFCGFILVGQIIFGIGGYCRLIWLMNAGRFIFGIGGESLSSAQNAYAVSWFFGKQLNFVFGLQLSFARVGSLVNMNTIHRIYDSLDKDVTGPHRIGATLLIAVSTCLISLVCALILWSLDIRRRKVIQEDNPPDPSDEFHIRDIRHFSASLYSVFIICVFYYVAIFPFIAAAQLLFESKYDLSPAWSNACNSLVYFMSAILSPLLGYAVDKTGRNLYWLMGSITTTIIAHALLAFLFVHPVVPLVLMGISYSILAASLWPMVAFLVPKKMLGTAYGFMQSIQNLGLAVMNIFTGLILDSYGYFMLEIFFIICLEIALLASAFLYVYNSVKNGMLNDSPAVRRAKQELLDGKGPDSSNNAAGASSSPDEDEQKAINT</sequence>
<dbReference type="Proteomes" id="UP000663842">
    <property type="component" value="Unassembled WGS sequence"/>
</dbReference>
<keyword evidence="3" id="KW-0813">Transport</keyword>
<feature type="region of interest" description="Disordered" evidence="25">
    <location>
        <begin position="454"/>
        <end position="484"/>
    </location>
</feature>
<comment type="subcellular location">
    <subcellularLocation>
        <location evidence="1">Lysosome membrane</location>
        <topology evidence="1">Multi-pass membrane protein</topology>
    </subcellularLocation>
</comment>
<dbReference type="EMBL" id="CAJNRE010015262">
    <property type="protein sequence ID" value="CAF2135472.1"/>
    <property type="molecule type" value="Genomic_DNA"/>
</dbReference>
<feature type="compositionally biased region" description="Low complexity" evidence="25">
    <location>
        <begin position="461"/>
        <end position="473"/>
    </location>
</feature>
<comment type="catalytic activity">
    <reaction evidence="12">
        <text>L-lysyl-L-alpha-amino acid(out) = L-lysyl-L-alpha-amino acid(in)</text>
        <dbReference type="Rhea" id="RHEA:79387"/>
        <dbReference type="ChEBI" id="CHEBI:229965"/>
    </reaction>
</comment>
<accession>A0A814KBN2</accession>
<dbReference type="Proteomes" id="UP000663834">
    <property type="component" value="Unassembled WGS sequence"/>
</dbReference>
<evidence type="ECO:0000256" key="22">
    <source>
        <dbReference type="ARBA" id="ARBA00045018"/>
    </source>
</evidence>
<comment type="catalytic activity">
    <reaction evidence="9">
        <text>L-histidyl-glycine(out) = L-histidyl-glycine(in)</text>
        <dbReference type="Rhea" id="RHEA:79395"/>
        <dbReference type="ChEBI" id="CHEBI:229957"/>
    </reaction>
</comment>
<evidence type="ECO:0000313" key="35">
    <source>
        <dbReference type="Proteomes" id="UP000663855"/>
    </source>
</evidence>
<comment type="catalytic activity">
    <reaction evidence="13">
        <text>L-alpha-aminoacyl-L-lysine(out) = L-alpha-aminoacyl-L-lysine(in)</text>
        <dbReference type="Rhea" id="RHEA:79383"/>
        <dbReference type="ChEBI" id="CHEBI:229966"/>
    </reaction>
</comment>
<name>A0A814KBN2_9BILA</name>
<feature type="transmembrane region" description="Helical" evidence="26">
    <location>
        <begin position="203"/>
        <end position="225"/>
    </location>
</feature>
<evidence type="ECO:0000313" key="32">
    <source>
        <dbReference type="EMBL" id="CAF2250589.1"/>
    </source>
</evidence>
<evidence type="ECO:0000313" key="36">
    <source>
        <dbReference type="Proteomes" id="UP000663866"/>
    </source>
</evidence>
<dbReference type="Proteomes" id="UP000663866">
    <property type="component" value="Unassembled WGS sequence"/>
</dbReference>
<keyword evidence="4 26" id="KW-0812">Transmembrane</keyword>
<dbReference type="SUPFAM" id="SSF103473">
    <property type="entry name" value="MFS general substrate transporter"/>
    <property type="match status" value="1"/>
</dbReference>
<comment type="catalytic activity">
    <reaction evidence="14">
        <text>L-aspartyl-L-lysine(out) = L-aspartyl-L-lysine(in)</text>
        <dbReference type="Rhea" id="RHEA:79411"/>
        <dbReference type="ChEBI" id="CHEBI:229953"/>
    </reaction>
</comment>
<evidence type="ECO:0000256" key="6">
    <source>
        <dbReference type="ARBA" id="ARBA00023136"/>
    </source>
</evidence>
<dbReference type="EMBL" id="CAJNRG010018191">
    <property type="protein sequence ID" value="CAF2250589.1"/>
    <property type="molecule type" value="Genomic_DNA"/>
</dbReference>
<evidence type="ECO:0000256" key="19">
    <source>
        <dbReference type="ARBA" id="ARBA00044919"/>
    </source>
</evidence>
<dbReference type="Proteomes" id="UP000663855">
    <property type="component" value="Unassembled WGS sequence"/>
</dbReference>
<feature type="transmembrane region" description="Helical" evidence="26">
    <location>
        <begin position="103"/>
        <end position="126"/>
    </location>
</feature>
<dbReference type="PANTHER" id="PTHR23512:SF3">
    <property type="entry name" value="MAJOR FACILITATOR SUPERFAMILY DOMAIN-CONTAINING PROTEIN 1"/>
    <property type="match status" value="1"/>
</dbReference>
<evidence type="ECO:0000256" key="3">
    <source>
        <dbReference type="ARBA" id="ARBA00022448"/>
    </source>
</evidence>
<evidence type="ECO:0000313" key="28">
    <source>
        <dbReference type="EMBL" id="CAF1048925.1"/>
    </source>
</evidence>
<comment type="catalytic activity">
    <reaction evidence="16">
        <text>L-lysyl-L-lysine(out) = L-lysyl-L-lysine(in)</text>
        <dbReference type="Rhea" id="RHEA:79403"/>
        <dbReference type="ChEBI" id="CHEBI:229956"/>
    </reaction>
</comment>
<keyword evidence="6 26" id="KW-0472">Membrane</keyword>
<evidence type="ECO:0000256" key="17">
    <source>
        <dbReference type="ARBA" id="ARBA00044903"/>
    </source>
</evidence>
<keyword evidence="7" id="KW-0458">Lysosome</keyword>
<feature type="transmembrane region" description="Helical" evidence="26">
    <location>
        <begin position="324"/>
        <end position="346"/>
    </location>
</feature>
<evidence type="ECO:0000256" key="2">
    <source>
        <dbReference type="ARBA" id="ARBA00008335"/>
    </source>
</evidence>
<evidence type="ECO:0000313" key="34">
    <source>
        <dbReference type="EMBL" id="CAF4075824.1"/>
    </source>
</evidence>
<comment type="catalytic activity">
    <reaction evidence="20">
        <text>L-lysyl-glycine(out) = L-lysyl-glycine(in)</text>
        <dbReference type="Rhea" id="RHEA:79407"/>
        <dbReference type="ChEBI" id="CHEBI:191202"/>
    </reaction>
</comment>
<comment type="catalytic activity">
    <reaction evidence="17">
        <text>L-arginyl-glycine(out) = L-arginyl-glycine(in)</text>
        <dbReference type="Rhea" id="RHEA:79391"/>
        <dbReference type="ChEBI" id="CHEBI:229955"/>
    </reaction>
</comment>
<comment type="catalytic activity">
    <reaction evidence="18">
        <text>L-histidyl-L-alpha-amino acid(out) = L-histidyl-L-alpha-amino acid(in)</text>
        <dbReference type="Rhea" id="RHEA:79379"/>
        <dbReference type="ChEBI" id="CHEBI:229964"/>
    </reaction>
</comment>
<evidence type="ECO:0000256" key="1">
    <source>
        <dbReference type="ARBA" id="ARBA00004155"/>
    </source>
</evidence>
<evidence type="ECO:0000256" key="11">
    <source>
        <dbReference type="ARBA" id="ARBA00044884"/>
    </source>
</evidence>
<feature type="transmembrane region" description="Helical" evidence="26">
    <location>
        <begin position="300"/>
        <end position="317"/>
    </location>
</feature>
<evidence type="ECO:0000256" key="14">
    <source>
        <dbReference type="ARBA" id="ARBA00044898"/>
    </source>
</evidence>
<organism evidence="28 35">
    <name type="scientific">Rotaria magnacalcarata</name>
    <dbReference type="NCBI Taxonomy" id="392030"/>
    <lineage>
        <taxon>Eukaryota</taxon>
        <taxon>Metazoa</taxon>
        <taxon>Spiralia</taxon>
        <taxon>Gnathifera</taxon>
        <taxon>Rotifera</taxon>
        <taxon>Eurotatoria</taxon>
        <taxon>Bdelloidea</taxon>
        <taxon>Philodinida</taxon>
        <taxon>Philodinidae</taxon>
        <taxon>Rotaria</taxon>
    </lineage>
</organism>
<dbReference type="Proteomes" id="UP000663824">
    <property type="component" value="Unassembled WGS sequence"/>
</dbReference>
<evidence type="ECO:0000256" key="23">
    <source>
        <dbReference type="ARBA" id="ARBA00045709"/>
    </source>
</evidence>
<keyword evidence="5 26" id="KW-1133">Transmembrane helix</keyword>
<evidence type="ECO:0000313" key="29">
    <source>
        <dbReference type="EMBL" id="CAF1328123.1"/>
    </source>
</evidence>
<evidence type="ECO:0000256" key="16">
    <source>
        <dbReference type="ARBA" id="ARBA00044900"/>
    </source>
</evidence>
<dbReference type="Gene3D" id="1.20.1250.20">
    <property type="entry name" value="MFS general substrate transporter like domains"/>
    <property type="match status" value="2"/>
</dbReference>
<evidence type="ECO:0000256" key="20">
    <source>
        <dbReference type="ARBA" id="ARBA00044924"/>
    </source>
</evidence>
<dbReference type="InterPro" id="IPR052187">
    <property type="entry name" value="MFSD1"/>
</dbReference>
<evidence type="ECO:0000256" key="21">
    <source>
        <dbReference type="ARBA" id="ARBA00044985"/>
    </source>
</evidence>